<protein>
    <recommendedName>
        <fullName evidence="3">Acetyltransferase</fullName>
    </recommendedName>
</protein>
<organism evidence="1 2">
    <name type="scientific">Lacticaseibacillus paracasei</name>
    <name type="common">Lactobacillus paracasei</name>
    <dbReference type="NCBI Taxonomy" id="1597"/>
    <lineage>
        <taxon>Bacteria</taxon>
        <taxon>Bacillati</taxon>
        <taxon>Bacillota</taxon>
        <taxon>Bacilli</taxon>
        <taxon>Lactobacillales</taxon>
        <taxon>Lactobacillaceae</taxon>
        <taxon>Lacticaseibacillus</taxon>
    </lineage>
</organism>
<dbReference type="Proteomes" id="UP001268544">
    <property type="component" value="Unassembled WGS sequence"/>
</dbReference>
<proteinExistence type="predicted"/>
<evidence type="ECO:0000313" key="1">
    <source>
        <dbReference type="EMBL" id="MDR7624262.1"/>
    </source>
</evidence>
<dbReference type="EMBL" id="JAVKVH010000001">
    <property type="protein sequence ID" value="MDR7624262.1"/>
    <property type="molecule type" value="Genomic_DNA"/>
</dbReference>
<comment type="caution">
    <text evidence="1">The sequence shown here is derived from an EMBL/GenBank/DDBJ whole genome shotgun (WGS) entry which is preliminary data.</text>
</comment>
<reference evidence="2" key="1">
    <citation type="submission" date="2023-07" db="EMBL/GenBank/DDBJ databases">
        <title>Lacticaseibacillus paracasei KCKM 0992.</title>
        <authorList>
            <person name="Kim T.W."/>
        </authorList>
    </citation>
    <scope>NUCLEOTIDE SEQUENCE [LARGE SCALE GENOMIC DNA]</scope>
    <source>
        <strain evidence="2">KCKM 0992</strain>
    </source>
</reference>
<accession>A0ABD5CWL7</accession>
<dbReference type="RefSeq" id="WP_016388455.1">
    <property type="nucleotide sequence ID" value="NZ_CP034973.1"/>
</dbReference>
<evidence type="ECO:0008006" key="3">
    <source>
        <dbReference type="Google" id="ProtNLM"/>
    </source>
</evidence>
<evidence type="ECO:0000313" key="2">
    <source>
        <dbReference type="Proteomes" id="UP001268544"/>
    </source>
</evidence>
<gene>
    <name evidence="1" type="ORF">RF672_06475</name>
</gene>
<sequence length="44" mass="5122">MNESFSFATVTQADLPLIRQMYQAAFKPISLKYQDDQTDPFLNH</sequence>
<name>A0ABD5CWL7_LACPA</name>
<dbReference type="AlphaFoldDB" id="A0ABD5CWL7"/>